<comment type="subunit">
    <text evidence="3">Homodimer. Interacts with STEAP3. Interacts with TSC22D1; interaction results in the destabilization of TSC22D1 protein.</text>
</comment>
<sequence>MRSGSGRVGLFRPLPPPPERRSGRTALALSSGLLLSQRRCRLPPVAIMIIYRDLISHDEMFSDIYKIREVADGLCLEVEGKMVSRTEGNIDDSLIGGNASAEGPEGEGTESTVITGVDIVMNHHLQETSFTKEAYKKYIKDYMKSIKGKLEEQRPERVKPFMTGAAEQIKHILANFKNYQFFIGENMNPDGMVALLDYREDGVTPYMIFFKDVGSYFGSITCRQNWLATAFHPHNTRT</sequence>
<evidence type="ECO:0000313" key="8">
    <source>
        <dbReference type="Proteomes" id="UP000664991"/>
    </source>
</evidence>
<gene>
    <name evidence="7" type="ORF">JEQ12_002025</name>
</gene>
<dbReference type="Pfam" id="PF00838">
    <property type="entry name" value="TCTP"/>
    <property type="match status" value="1"/>
</dbReference>
<reference evidence="7 8" key="1">
    <citation type="submission" date="2020-12" db="EMBL/GenBank/DDBJ databases">
        <title>De novo assembly of Tibetan sheep genome.</title>
        <authorList>
            <person name="Li X."/>
        </authorList>
    </citation>
    <scope>NUCLEOTIDE SEQUENCE [LARGE SCALE GENOMIC DNA]</scope>
    <source>
        <tissue evidence="7">Heart</tissue>
    </source>
</reference>
<protein>
    <recommendedName>
        <fullName evidence="1">Translationally-controlled tumor protein</fullName>
    </recommendedName>
</protein>
<accession>A0A836D260</accession>
<evidence type="ECO:0000259" key="6">
    <source>
        <dbReference type="PROSITE" id="PS51797"/>
    </source>
</evidence>
<dbReference type="PANTHER" id="PTHR11991">
    <property type="entry name" value="TRANSLATIONALLY CONTROLLED TUMOR PROTEIN-RELATED"/>
    <property type="match status" value="1"/>
</dbReference>
<dbReference type="GO" id="GO:0005737">
    <property type="term" value="C:cytoplasm"/>
    <property type="evidence" value="ECO:0007669"/>
    <property type="project" value="TreeGrafter"/>
</dbReference>
<dbReference type="FunFam" id="2.170.150.10:FF:000001">
    <property type="entry name" value="Tumor protein, translationally-controlled 1"/>
    <property type="match status" value="1"/>
</dbReference>
<organism evidence="7 8">
    <name type="scientific">Ovis aries</name>
    <name type="common">Sheep</name>
    <dbReference type="NCBI Taxonomy" id="9940"/>
    <lineage>
        <taxon>Eukaryota</taxon>
        <taxon>Metazoa</taxon>
        <taxon>Chordata</taxon>
        <taxon>Craniata</taxon>
        <taxon>Vertebrata</taxon>
        <taxon>Euteleostomi</taxon>
        <taxon>Mammalia</taxon>
        <taxon>Eutheria</taxon>
        <taxon>Laurasiatheria</taxon>
        <taxon>Artiodactyla</taxon>
        <taxon>Ruminantia</taxon>
        <taxon>Pecora</taxon>
        <taxon>Bovidae</taxon>
        <taxon>Caprinae</taxon>
        <taxon>Ovis</taxon>
    </lineage>
</organism>
<evidence type="ECO:0000256" key="5">
    <source>
        <dbReference type="SAM" id="MobiDB-lite"/>
    </source>
</evidence>
<feature type="domain" description="TCTP" evidence="6">
    <location>
        <begin position="48"/>
        <end position="219"/>
    </location>
</feature>
<evidence type="ECO:0000256" key="1">
    <source>
        <dbReference type="ARBA" id="ARBA00040832"/>
    </source>
</evidence>
<evidence type="ECO:0000256" key="3">
    <source>
        <dbReference type="ARBA" id="ARBA00047116"/>
    </source>
</evidence>
<dbReference type="PROSITE" id="PS01002">
    <property type="entry name" value="TCTP_1"/>
    <property type="match status" value="1"/>
</dbReference>
<comment type="function">
    <text evidence="2">Involved in calcium binding and microtubule stabilization. Acts as a negative regulator of TSC22D1-mediated apoptosis, via interaction with and destabilization of TSC22D1 protein.</text>
</comment>
<dbReference type="Proteomes" id="UP000664991">
    <property type="component" value="Unassembled WGS sequence"/>
</dbReference>
<dbReference type="GO" id="GO:0005509">
    <property type="term" value="F:calcium ion binding"/>
    <property type="evidence" value="ECO:0007669"/>
    <property type="project" value="TreeGrafter"/>
</dbReference>
<dbReference type="InterPro" id="IPR018105">
    <property type="entry name" value="Translational_control_tumour_p"/>
</dbReference>
<dbReference type="PANTHER" id="PTHR11991:SF0">
    <property type="entry name" value="TRANSLATIONALLY-CONTROLLED TUMOR PROTEIN"/>
    <property type="match status" value="1"/>
</dbReference>
<evidence type="ECO:0000256" key="4">
    <source>
        <dbReference type="PROSITE-ProRule" id="PRU01133"/>
    </source>
</evidence>
<feature type="region of interest" description="Disordered" evidence="5">
    <location>
        <begin position="1"/>
        <end position="23"/>
    </location>
</feature>
<dbReference type="PRINTS" id="PR01653">
    <property type="entry name" value="TCTPROTEIN"/>
</dbReference>
<dbReference type="InterPro" id="IPR034737">
    <property type="entry name" value="TCTP"/>
</dbReference>
<comment type="similarity">
    <text evidence="4">Belongs to the TCTP family.</text>
</comment>
<dbReference type="SUPFAM" id="SSF51316">
    <property type="entry name" value="Mss4-like"/>
    <property type="match status" value="1"/>
</dbReference>
<comment type="caution">
    <text evidence="7">The sequence shown here is derived from an EMBL/GenBank/DDBJ whole genome shotgun (WGS) entry which is preliminary data.</text>
</comment>
<dbReference type="EMBL" id="JAEMGP010000010">
    <property type="protein sequence ID" value="KAG5204049.1"/>
    <property type="molecule type" value="Genomic_DNA"/>
</dbReference>
<dbReference type="InterPro" id="IPR011057">
    <property type="entry name" value="Mss4-like_sf"/>
</dbReference>
<dbReference type="InterPro" id="IPR011323">
    <property type="entry name" value="Mss4/transl-control_tumour"/>
</dbReference>
<evidence type="ECO:0000256" key="2">
    <source>
        <dbReference type="ARBA" id="ARBA00046053"/>
    </source>
</evidence>
<dbReference type="PROSITE" id="PS51797">
    <property type="entry name" value="TCTP_3"/>
    <property type="match status" value="1"/>
</dbReference>
<dbReference type="InterPro" id="IPR018103">
    <property type="entry name" value="Translation_control_tumour_CS"/>
</dbReference>
<name>A0A836D260_SHEEP</name>
<evidence type="ECO:0000313" key="7">
    <source>
        <dbReference type="EMBL" id="KAG5204049.1"/>
    </source>
</evidence>
<dbReference type="AlphaFoldDB" id="A0A836D260"/>
<proteinExistence type="inferred from homology"/>
<dbReference type="Gene3D" id="2.170.150.10">
    <property type="entry name" value="Metal Binding Protein, Guanine Nucleotide Exchange Factor, Chain A"/>
    <property type="match status" value="1"/>
</dbReference>
<dbReference type="PROSITE" id="PS01003">
    <property type="entry name" value="TCTP_2"/>
    <property type="match status" value="1"/>
</dbReference>